<name>A0ABS8C711_9ALTE</name>
<evidence type="ECO:0000313" key="2">
    <source>
        <dbReference type="EMBL" id="MCB5228126.1"/>
    </source>
</evidence>
<accession>A0ABS8C711</accession>
<comment type="caution">
    <text evidence="2">The sequence shown here is derived from an EMBL/GenBank/DDBJ whole genome shotgun (WGS) entry which is preliminary data.</text>
</comment>
<proteinExistence type="predicted"/>
<keyword evidence="3" id="KW-1185">Reference proteome</keyword>
<protein>
    <submittedName>
        <fullName evidence="2">EH signature domain-containing protein</fullName>
    </submittedName>
</protein>
<evidence type="ECO:0000259" key="1">
    <source>
        <dbReference type="Pfam" id="PF15611"/>
    </source>
</evidence>
<organism evidence="2 3">
    <name type="scientific">Alishewanella maricola</name>
    <dbReference type="NCBI Taxonomy" id="2795740"/>
    <lineage>
        <taxon>Bacteria</taxon>
        <taxon>Pseudomonadati</taxon>
        <taxon>Pseudomonadota</taxon>
        <taxon>Gammaproteobacteria</taxon>
        <taxon>Alteromonadales</taxon>
        <taxon>Alteromonadaceae</taxon>
        <taxon>Alishewanella</taxon>
    </lineage>
</organism>
<gene>
    <name evidence="2" type="ORF">JAO78_015045</name>
</gene>
<sequence>MTQLTETDVASRLSLNERDIRQLNSRVTFWSNYSDKFLGFSVFVPSLTYAILTQLGFNTDDMALQKIDDANCEVCALEFENHFVLEFLRGGFSGVRVVDKKNNNIELLRGNLRVTSQKQLDSLPILAEHDHMKFWQNSCEMMLRKKFGITPAISLRKFIINDFLKKDYSQKEGLPPLSHAHQMERAEIISLHNKQLNRGSNKFHQGQMVIHKVRQELGSGYISFMYDELTADVEFEAATFSKIKLSNFEPGILISSKNSNNVQVISPSTINNYESMASHLSASKNLLIDESEVIKLAIKDGGVFIDESVTWGIVGVRLKQKNEELEKMLKFYGFEKNRKSPLVYSKKQLPSKNYKYINIFLFTKYNYTI</sequence>
<dbReference type="Proteomes" id="UP000633814">
    <property type="component" value="Unassembled WGS sequence"/>
</dbReference>
<dbReference type="InterPro" id="IPR028943">
    <property type="entry name" value="ZorC_EH_Signature_dom"/>
</dbReference>
<reference evidence="2 3" key="1">
    <citation type="submission" date="2021-10" db="EMBL/GenBank/DDBJ databases">
        <title>Alishewanella koreense sp. nov. isolated from seawater of southwestern coast in South Korea and the proposal for the reclassification of Rheinheimera perlucida and Rheinheimera tuosuensis as Arsukibacterium perlucida and Arsukibacterium tuosuensis.</title>
        <authorList>
            <person name="Kim K.H."/>
            <person name="Ruan W."/>
            <person name="Kim K.R."/>
            <person name="Baek J.H."/>
            <person name="Jeon C.O."/>
        </authorList>
    </citation>
    <scope>NUCLEOTIDE SEQUENCE [LARGE SCALE GENOMIC DNA]</scope>
    <source>
        <strain evidence="2 3">16-MA</strain>
    </source>
</reference>
<dbReference type="EMBL" id="JAEINI020000015">
    <property type="protein sequence ID" value="MCB5228126.1"/>
    <property type="molecule type" value="Genomic_DNA"/>
</dbReference>
<dbReference type="Pfam" id="PF15611">
    <property type="entry name" value="EH_Signature"/>
    <property type="match status" value="1"/>
</dbReference>
<feature type="domain" description="Zorya protein ZorC EH" evidence="1">
    <location>
        <begin position="18"/>
        <end position="140"/>
    </location>
</feature>
<evidence type="ECO:0000313" key="3">
    <source>
        <dbReference type="Proteomes" id="UP000633814"/>
    </source>
</evidence>